<protein>
    <submittedName>
        <fullName evidence="2">Uncharacterized protein</fullName>
    </submittedName>
</protein>
<gene>
    <name evidence="2" type="ORF">VP01_14053g1</name>
</gene>
<accession>A0A0L6VL36</accession>
<feature type="region of interest" description="Disordered" evidence="1">
    <location>
        <begin position="100"/>
        <end position="119"/>
    </location>
</feature>
<reference evidence="2 3" key="1">
    <citation type="submission" date="2015-08" db="EMBL/GenBank/DDBJ databases">
        <title>Next Generation Sequencing and Analysis of the Genome of Puccinia sorghi L Schw, the Causal Agent of Maize Common Rust.</title>
        <authorList>
            <person name="Rochi L."/>
            <person name="Burguener G."/>
            <person name="Darino M."/>
            <person name="Turjanski A."/>
            <person name="Kreff E."/>
            <person name="Dieguez M.J."/>
            <person name="Sacco F."/>
        </authorList>
    </citation>
    <scope>NUCLEOTIDE SEQUENCE [LARGE SCALE GENOMIC DNA]</scope>
    <source>
        <strain evidence="2 3">RO10H11247</strain>
    </source>
</reference>
<feature type="non-terminal residue" evidence="2">
    <location>
        <position position="119"/>
    </location>
</feature>
<organism evidence="2 3">
    <name type="scientific">Puccinia sorghi</name>
    <dbReference type="NCBI Taxonomy" id="27349"/>
    <lineage>
        <taxon>Eukaryota</taxon>
        <taxon>Fungi</taxon>
        <taxon>Dikarya</taxon>
        <taxon>Basidiomycota</taxon>
        <taxon>Pucciniomycotina</taxon>
        <taxon>Pucciniomycetes</taxon>
        <taxon>Pucciniales</taxon>
        <taxon>Pucciniaceae</taxon>
        <taxon>Puccinia</taxon>
    </lineage>
</organism>
<keyword evidence="3" id="KW-1185">Reference proteome</keyword>
<evidence type="ECO:0000313" key="2">
    <source>
        <dbReference type="EMBL" id="KNZ61404.1"/>
    </source>
</evidence>
<feature type="compositionally biased region" description="Basic and acidic residues" evidence="1">
    <location>
        <begin position="102"/>
        <end position="112"/>
    </location>
</feature>
<dbReference type="AlphaFoldDB" id="A0A0L6VL36"/>
<feature type="non-terminal residue" evidence="2">
    <location>
        <position position="1"/>
    </location>
</feature>
<dbReference type="EMBL" id="LAVV01004503">
    <property type="protein sequence ID" value="KNZ61404.1"/>
    <property type="molecule type" value="Genomic_DNA"/>
</dbReference>
<name>A0A0L6VL36_9BASI</name>
<proteinExistence type="predicted"/>
<sequence>RSFLKGLSPQVQERVQRRLYNLNLIWRLRDGSSLLPDLKEIWEAVRAKFDMMELMEETSGSASQAGQAAGGLRRAELVAQEDVVSLADVVKELRLFVQQSVGKDRPPAERKSFVLGTRP</sequence>
<dbReference type="VEuPathDB" id="FungiDB:VP01_14053g1"/>
<comment type="caution">
    <text evidence="2">The sequence shown here is derived from an EMBL/GenBank/DDBJ whole genome shotgun (WGS) entry which is preliminary data.</text>
</comment>
<evidence type="ECO:0000256" key="1">
    <source>
        <dbReference type="SAM" id="MobiDB-lite"/>
    </source>
</evidence>
<dbReference type="OrthoDB" id="2507637at2759"/>
<dbReference type="Proteomes" id="UP000037035">
    <property type="component" value="Unassembled WGS sequence"/>
</dbReference>
<evidence type="ECO:0000313" key="3">
    <source>
        <dbReference type="Proteomes" id="UP000037035"/>
    </source>
</evidence>